<feature type="compositionally biased region" description="Acidic residues" evidence="1">
    <location>
        <begin position="815"/>
        <end position="824"/>
    </location>
</feature>
<protein>
    <recommendedName>
        <fullName evidence="2">RAVE complex protein Rav1 C-terminal domain-containing protein</fullName>
    </recommendedName>
</protein>
<proteinExistence type="predicted"/>
<keyword evidence="4" id="KW-1185">Reference proteome</keyword>
<dbReference type="SUPFAM" id="SSF50978">
    <property type="entry name" value="WD40 repeat-like"/>
    <property type="match status" value="1"/>
</dbReference>
<dbReference type="Gene3D" id="3.30.70.1820">
    <property type="entry name" value="L1 transposable element, RRM domain"/>
    <property type="match status" value="1"/>
</dbReference>
<feature type="compositionally biased region" description="Polar residues" evidence="1">
    <location>
        <begin position="664"/>
        <end position="674"/>
    </location>
</feature>
<dbReference type="EMBL" id="JACKWZ010000164">
    <property type="protein sequence ID" value="KAF9413305.1"/>
    <property type="molecule type" value="Genomic_DNA"/>
</dbReference>
<feature type="region of interest" description="Disordered" evidence="1">
    <location>
        <begin position="1401"/>
        <end position="1423"/>
    </location>
</feature>
<sequence length="2505" mass="277953">MTELREGGKWRAFIMNCHQVLSGACNSGDQCFAVGSVEGIPFTAYAAGCNIVILASNFERVQIIPGAIHGYVRIGSLDCSTDTGKIAASYGAEVCIFEPTPLIHTAATTHGLEYRWVQTGKLVADGPITALSWNLEGTRLLTGGKILQLWHQASLYQDDSQPSSGVTFQIGGDKDEKPKQQEEDEPGWICVWQCHTATPAHHLAFSPDGVLFATSGINDRLVKIWYQNKVLAQTHNEHSSPELNYTFIYVAHPRAVTHLSWRKTSKYMPKGSVGNVLVTSCVDNICRVWAETLLPEDEWGGGCVTSHSRSPPRRQRATHRHKHRFMQRLKHMNQKNLEELILNKMGEMESQLQTASLPKANTIAKLAEEFRCFRELVFGMLSLLRSQIQDFSKIVDSLDMRSRRKALIFTGISENEVDCKAFIVEKLHSKLALKDITMDHITQCHRLGAPSKDRARPILVRFMKVDQKSAVWRAKQGLKGSSIAIKEFLTRTRQSVFSKARLHFGMRACWTQDGVIVIRTSDGSRHRISSSDELDPLLVRTCFHIRRTAQSSKQPGAPIPTLPSTYSAHDFHNPYHVTSYTGGLHFHLAASINAETDIPLVPSLAGGGRFILHWLHNKEMHFTSQAEAILHDLTKKILDKEETDEGGSTSDHTAHPDGEHESSGNHSHPSLSNTTSINSIATDVTCTHLPDSLDAKIESLLRDWHQSPDLLFSIHPVDGSFLIWVCEWLDELQAGAIRQAQVSFSARIPSAFPLGDATTMCTPAALYHAAAQPLYVRHRTKPVMPMGPQQPEVVTTPLASVQEEKEEAEWPQGEEQNENQENDECGNRRFGENQEGDVLDSAPVISMVTNHTNGTLNLWQLTFDDKSKFSQVLSIGHASRASGHRFRVNDITCHPVLPLLLTTSHHNISDSERDHHKYDDDAAAGGLCSELIMWRVECVGPLGKSGGVSELARVNSPHLSAFSNVAWLPTLLPSTTLGNLSNSPSACFVASDGESLRVFQAVIDARTLLAEIATSERRHKDVMHDTMSMSSESTLEEGGGVPLHDRIKIVSQQSTARPGAIIQLHAIADATHDWHNTQLLHVFQEQLITGERTSVEPENADSGLENSEVNTLTEAGLEAIVDLRKAAVFNEPFYIVVLERTDGGSTVHMWRLTVSSQADPNEDLTNSMMYVPDSALVQEDEGESRKNSVSMDNDRAPPPPIAHSHISISTKKVCECPLSLPDGVDVIHATPAAGHLSSASIYPACLAPYIMATACSDSTLRFWKCHVTKRDDDDFDYAWKEWEMMNKDQESAIDIPGQPLHISAAYSGRIACAYKCGRSFTRPKGGTTTPSTTDARFVNLCVCVYECESTGGAEWLLEDTIPLRNVSLPRVGLCTDTQIDLSYLHDTSFVQKRQRLNQVLQTLSSDESRNNRNGEGDTGKSAGLLAVPSFSTLQSLRKSIMENGNTCPLTQKHLVQLDWVSKEDGSHILTVAVGSRVLLFTPVSSDLAQANLKAMKESISNNRPILRKASSLAAPLFVEEIRWMQLRRIELKTADGLPPLPMQISWVRDGILVVGMDSEMHVYSQWKPENPQSASGMMGTQELEEGSESRALRDSDLRISAPHLQRVSSINLQLLERDARRRNKTQPDQPQPLLDYMPDYGLFEASQMACPVLPQYHPKQLMELLNSGKIRWVKAILAHLVRCIGGTYTGRSSQGDEDSLSRQITEDVQLDYAEITSVPPLPLWTLLVADKESPHHPSTIQEAKDYNELFEGTIQDTDEDLDALLLGDDEGVDRRPSMPERQPLSHFGPRQGRILSRLLTHTHLPGLSSLDQMHLLALADTVSTCDADFAERLATSARVDVAQATGQEILPDSLDDCGLRFLLAMKHYGYLLRCLPLAQRANLQRNGVGTCNLVWAFHSETHEQLLALIPGYTKGQPKWSTMRELGVGWWVRGELLRTCMEKLARAAYMQKQDPMDAALYYLAMKKRMLLWGLFRSSRDEKMTNFFSNDFTEDRWRKAALKNAFVLLGRQRFEHAAAFFLLGGALKDALEVLITRLGDLQLAMVVARLYEADSPLPTSLRKLLMDEILGGETEDGELDLERAHPDPFVRSMALWELKRYGDALDTLLSNAGRLHAARDNEPMPSVFNFYVYLRTHPRLKRHNLPSQGGTLALLQQEAEEGITRLERRLYFQTAHGHFKAGCPALALEVLSKLPARVRDERARQPAPAQRIDDVIHTGQLVDLPAKKEEPANVDWGAPAVEVDWGAPVTTNKPDELVLSWDDDDDKGSEGSGASTPPLEMKMDKQEDKEEPTVNGTSEKEKGADEAPSVDIMAQQLKFVACLKILMEELSTLATGFEVDGGHLRYQLYIWLEREVEALRRLCGYLAAGSSGGGGALLCAEPDLAPLPERPTLHQLLVREKADFEAKVQRALNRKRWLKANETLLRTLLSYCSLHGAGGGGLASVRMELSVAHDMLGTIGELGIPGGSATRILHTLRELAVALSACIYQSLCDSDTFSLKHAHHHDG</sequence>
<feature type="compositionally biased region" description="Polar residues" evidence="1">
    <location>
        <begin position="158"/>
        <end position="167"/>
    </location>
</feature>
<dbReference type="Gene3D" id="2.130.10.10">
    <property type="entry name" value="YVTN repeat-like/Quinoprotein amine dehydrogenase"/>
    <property type="match status" value="1"/>
</dbReference>
<dbReference type="SMART" id="SM00320">
    <property type="entry name" value="WD40"/>
    <property type="match status" value="5"/>
</dbReference>
<name>A0A835GD01_SPOEX</name>
<feature type="region of interest" description="Disordered" evidence="1">
    <location>
        <begin position="641"/>
        <end position="674"/>
    </location>
</feature>
<feature type="compositionally biased region" description="Basic and acidic residues" evidence="1">
    <location>
        <begin position="652"/>
        <end position="663"/>
    </location>
</feature>
<feature type="compositionally biased region" description="Basic and acidic residues" evidence="1">
    <location>
        <begin position="2279"/>
        <end position="2303"/>
    </location>
</feature>
<feature type="compositionally biased region" description="Basic and acidic residues" evidence="1">
    <location>
        <begin position="1406"/>
        <end position="1418"/>
    </location>
</feature>
<dbReference type="GO" id="GO:0043291">
    <property type="term" value="C:RAVE complex"/>
    <property type="evidence" value="ECO:0007669"/>
    <property type="project" value="TreeGrafter"/>
</dbReference>
<dbReference type="PANTHER" id="PTHR13950">
    <property type="entry name" value="RABCONNECTIN-RELATED"/>
    <property type="match status" value="1"/>
</dbReference>
<dbReference type="PANTHER" id="PTHR13950:SF9">
    <property type="entry name" value="RABCONNECTIN-3A"/>
    <property type="match status" value="1"/>
</dbReference>
<dbReference type="InterPro" id="IPR001680">
    <property type="entry name" value="WD40_rpt"/>
</dbReference>
<accession>A0A835GD01</accession>
<dbReference type="PROSITE" id="PS51257">
    <property type="entry name" value="PROKAR_LIPOPROTEIN"/>
    <property type="match status" value="1"/>
</dbReference>
<feature type="domain" description="RAVE complex protein Rav1 C-terminal" evidence="2">
    <location>
        <begin position="1436"/>
        <end position="2138"/>
    </location>
</feature>
<feature type="region of interest" description="Disordered" evidence="1">
    <location>
        <begin position="158"/>
        <end position="182"/>
    </location>
</feature>
<dbReference type="InterPro" id="IPR052208">
    <property type="entry name" value="DmX-like/RAVE_component"/>
</dbReference>
<feature type="compositionally biased region" description="Basic and acidic residues" evidence="1">
    <location>
        <begin position="172"/>
        <end position="181"/>
    </location>
</feature>
<feature type="region of interest" description="Disordered" evidence="1">
    <location>
        <begin position="1178"/>
        <end position="1202"/>
    </location>
</feature>
<evidence type="ECO:0000256" key="1">
    <source>
        <dbReference type="SAM" id="MobiDB-lite"/>
    </source>
</evidence>
<dbReference type="Pfam" id="PF12234">
    <property type="entry name" value="Rav1p_C"/>
    <property type="match status" value="1"/>
</dbReference>
<evidence type="ECO:0000313" key="3">
    <source>
        <dbReference type="EMBL" id="KAF9413305.1"/>
    </source>
</evidence>
<dbReference type="Pfam" id="PF00400">
    <property type="entry name" value="WD40"/>
    <property type="match status" value="1"/>
</dbReference>
<evidence type="ECO:0000259" key="2">
    <source>
        <dbReference type="Pfam" id="PF12234"/>
    </source>
</evidence>
<organism evidence="3 4">
    <name type="scientific">Spodoptera exigua</name>
    <name type="common">Beet armyworm</name>
    <name type="synonym">Noctua fulgens</name>
    <dbReference type="NCBI Taxonomy" id="7107"/>
    <lineage>
        <taxon>Eukaryota</taxon>
        <taxon>Metazoa</taxon>
        <taxon>Ecdysozoa</taxon>
        <taxon>Arthropoda</taxon>
        <taxon>Hexapoda</taxon>
        <taxon>Insecta</taxon>
        <taxon>Pterygota</taxon>
        <taxon>Neoptera</taxon>
        <taxon>Endopterygota</taxon>
        <taxon>Lepidoptera</taxon>
        <taxon>Glossata</taxon>
        <taxon>Ditrysia</taxon>
        <taxon>Noctuoidea</taxon>
        <taxon>Noctuidae</taxon>
        <taxon>Amphipyrinae</taxon>
        <taxon>Spodoptera</taxon>
    </lineage>
</organism>
<dbReference type="Proteomes" id="UP000648187">
    <property type="component" value="Unassembled WGS sequence"/>
</dbReference>
<evidence type="ECO:0000313" key="4">
    <source>
        <dbReference type="Proteomes" id="UP000648187"/>
    </source>
</evidence>
<feature type="region of interest" description="Disordered" evidence="1">
    <location>
        <begin position="799"/>
        <end position="837"/>
    </location>
</feature>
<feature type="region of interest" description="Disordered" evidence="1">
    <location>
        <begin position="2243"/>
        <end position="2306"/>
    </location>
</feature>
<reference evidence="3" key="1">
    <citation type="submission" date="2020-08" db="EMBL/GenBank/DDBJ databases">
        <title>Spodoptera exigua strain:BAW_Kor-Di-RS1 Genome sequencing and assembly.</title>
        <authorList>
            <person name="Kim J."/>
            <person name="Nam H.Y."/>
            <person name="Kwon M."/>
            <person name="Choi J.H."/>
            <person name="Cho S.R."/>
            <person name="Kim G.-H."/>
        </authorList>
    </citation>
    <scope>NUCLEOTIDE SEQUENCE</scope>
    <source>
        <strain evidence="3">BAW_Kor-Di-RS1</strain>
        <tissue evidence="3">Whole-body</tissue>
    </source>
</reference>
<gene>
    <name evidence="3" type="ORF">HW555_008421</name>
</gene>
<dbReference type="GO" id="GO:0007035">
    <property type="term" value="P:vacuolar acidification"/>
    <property type="evidence" value="ECO:0007669"/>
    <property type="project" value="TreeGrafter"/>
</dbReference>
<dbReference type="InterPro" id="IPR022033">
    <property type="entry name" value="Rav1p_C"/>
</dbReference>
<dbReference type="InterPro" id="IPR015943">
    <property type="entry name" value="WD40/YVTN_repeat-like_dom_sf"/>
</dbReference>
<comment type="caution">
    <text evidence="3">The sequence shown here is derived from an EMBL/GenBank/DDBJ whole genome shotgun (WGS) entry which is preliminary data.</text>
</comment>
<dbReference type="InterPro" id="IPR036322">
    <property type="entry name" value="WD40_repeat_dom_sf"/>
</dbReference>